<evidence type="ECO:0000313" key="2">
    <source>
        <dbReference type="EMBL" id="QNP66329.1"/>
    </source>
</evidence>
<proteinExistence type="predicted"/>
<dbReference type="Proteomes" id="UP000516230">
    <property type="component" value="Chromosome"/>
</dbReference>
<name>A0A7H0I0L3_9ACTN</name>
<dbReference type="EMBL" id="CP060825">
    <property type="protein sequence ID" value="QNP66329.1"/>
    <property type="molecule type" value="Genomic_DNA"/>
</dbReference>
<evidence type="ECO:0000313" key="3">
    <source>
        <dbReference type="Proteomes" id="UP000516230"/>
    </source>
</evidence>
<accession>A0A7H0I0L3</accession>
<feature type="domain" description="DUF6879" evidence="1">
    <location>
        <begin position="8"/>
        <end position="175"/>
    </location>
</feature>
<gene>
    <name evidence="2" type="ORF">IAG43_27620</name>
</gene>
<protein>
    <recommendedName>
        <fullName evidence="1">DUF6879 domain-containing protein</fullName>
    </recommendedName>
</protein>
<keyword evidence="3" id="KW-1185">Reference proteome</keyword>
<sequence length="176" mass="20060">MSQKEPGFDELLAAARHSAVHLEMRDTYGVGDEAEDFENWQRTGRRDVDPDSAYWAPWVDLMRRTVARGVVVRRARVVSEPVTEYIRFEHAGTVVNIHAGEEVRWLPRRRASDIALPGNDCWVFDGEIVLFNHFTGEGDWSDPGWEVRSEPAVAALSSAAFEHVWERGVPHEKYSV</sequence>
<dbReference type="AlphaFoldDB" id="A0A7H0I0L3"/>
<dbReference type="KEGG" id="sgj:IAG43_27620"/>
<organism evidence="2 3">
    <name type="scientific">Streptomyces genisteinicus</name>
    <dbReference type="NCBI Taxonomy" id="2768068"/>
    <lineage>
        <taxon>Bacteria</taxon>
        <taxon>Bacillati</taxon>
        <taxon>Actinomycetota</taxon>
        <taxon>Actinomycetes</taxon>
        <taxon>Kitasatosporales</taxon>
        <taxon>Streptomycetaceae</taxon>
        <taxon>Streptomyces</taxon>
    </lineage>
</organism>
<dbReference type="InterPro" id="IPR049244">
    <property type="entry name" value="DUF6879"/>
</dbReference>
<reference evidence="2 3" key="1">
    <citation type="submission" date="2020-08" db="EMBL/GenBank/DDBJ databases">
        <title>A novel species.</title>
        <authorList>
            <person name="Gao J."/>
        </authorList>
    </citation>
    <scope>NUCLEOTIDE SEQUENCE [LARGE SCALE GENOMIC DNA]</scope>
    <source>
        <strain evidence="2 3">CRPJ-33</strain>
    </source>
</reference>
<evidence type="ECO:0000259" key="1">
    <source>
        <dbReference type="Pfam" id="PF21806"/>
    </source>
</evidence>
<dbReference type="RefSeq" id="WP_187743388.1">
    <property type="nucleotide sequence ID" value="NZ_CP060825.1"/>
</dbReference>
<dbReference type="Pfam" id="PF21806">
    <property type="entry name" value="DUF6879"/>
    <property type="match status" value="1"/>
</dbReference>